<proteinExistence type="predicted"/>
<gene>
    <name evidence="1" type="ORF">FCL40_18210</name>
</gene>
<organism evidence="1 2">
    <name type="scientific">Ferrimonas sediminicola</name>
    <dbReference type="NCBI Taxonomy" id="2569538"/>
    <lineage>
        <taxon>Bacteria</taxon>
        <taxon>Pseudomonadati</taxon>
        <taxon>Pseudomonadota</taxon>
        <taxon>Gammaproteobacteria</taxon>
        <taxon>Alteromonadales</taxon>
        <taxon>Ferrimonadaceae</taxon>
        <taxon>Ferrimonas</taxon>
    </lineage>
</organism>
<sequence length="666" mass="76233">MNTQGMNDIDSAVQDQATEANKYRMNISLNVLKHLGINLYSNVAAVLTETVANGWDADAEKVEINLNQESDQIEISDDGCGMTVDDINKRFLMIGHDRRKAGYTTTPEFTRPVMGRKGLGKLSLFSIARKIRIYTVKDGQKNGFILDVDKIEATLKSGEDNNYYPEEIPAEDVVISKGTLIVLSDLVKSRMTSPKVLKKRLARRFTVISDNLNFMVTVNGDKVQVSDRDYSSKIEYLWTLGDQNQLQSFIDSCSNKKRHKAWDGIVDPQQQYIAEGWIGTVETSGQLKDNEIGNINGVVLMARGRVVHEDVLGEFNDGRLFTKYVIGEINADFLDLDDEQDIATSSRQSLIEDDPRYQQLKAYIQQRLNEIGRVWHDFRNEDGGKQAEENIGAIKEWLSELRPAPRKAARKLVGHIQGLPIDNESDRKELFKHGIIAFEKMRMKEQLDKLDTLTTFDAEQFKMIFDEVDELEAGYYHEIVTERLSIIKQLEKLKDDNALEVEMQKHIFQHLWLLDPSWERATSSERMEESLKKEFGQVTSLTEDEAKGRLDIRYQKVSGANVIIELKRQERSVSASELYNQGSKYHAGWTKCLQDSGQPSPYVEVIFLVGNHPSERRPGETDQLLSNINGRWFTYRRLIEAAIQCYSDYLKESEKVNRVHKILKKL</sequence>
<accession>A0A4U1B6E7</accession>
<dbReference type="SUPFAM" id="SSF55874">
    <property type="entry name" value="ATPase domain of HSP90 chaperone/DNA topoisomerase II/histidine kinase"/>
    <property type="match status" value="1"/>
</dbReference>
<evidence type="ECO:0000313" key="2">
    <source>
        <dbReference type="Proteomes" id="UP000305674"/>
    </source>
</evidence>
<dbReference type="Gene3D" id="3.30.565.10">
    <property type="entry name" value="Histidine kinase-like ATPase, C-terminal domain"/>
    <property type="match status" value="1"/>
</dbReference>
<name>A0A4U1B6E7_9GAMM</name>
<dbReference type="GO" id="GO:0005524">
    <property type="term" value="F:ATP binding"/>
    <property type="evidence" value="ECO:0007669"/>
    <property type="project" value="UniProtKB-KW"/>
</dbReference>
<keyword evidence="2" id="KW-1185">Reference proteome</keyword>
<dbReference type="AlphaFoldDB" id="A0A4U1B6E7"/>
<protein>
    <submittedName>
        <fullName evidence="1">ATP-binding protein</fullName>
    </submittedName>
</protein>
<evidence type="ECO:0000313" key="1">
    <source>
        <dbReference type="EMBL" id="TKB46009.1"/>
    </source>
</evidence>
<reference evidence="1 2" key="1">
    <citation type="submission" date="2019-04" db="EMBL/GenBank/DDBJ databases">
        <authorList>
            <person name="Hwang J.C."/>
        </authorList>
    </citation>
    <scope>NUCLEOTIDE SEQUENCE [LARGE SCALE GENOMIC DNA]</scope>
    <source>
        <strain evidence="1 2">IMCC35001</strain>
    </source>
</reference>
<dbReference type="InterPro" id="IPR036890">
    <property type="entry name" value="HATPase_C_sf"/>
</dbReference>
<dbReference type="OrthoDB" id="5096633at2"/>
<dbReference type="EMBL" id="SWCI01000025">
    <property type="protein sequence ID" value="TKB46009.1"/>
    <property type="molecule type" value="Genomic_DNA"/>
</dbReference>
<dbReference type="Proteomes" id="UP000305674">
    <property type="component" value="Unassembled WGS sequence"/>
</dbReference>
<dbReference type="Pfam" id="PF13589">
    <property type="entry name" value="HATPase_c_3"/>
    <property type="match status" value="1"/>
</dbReference>
<comment type="caution">
    <text evidence="1">The sequence shown here is derived from an EMBL/GenBank/DDBJ whole genome shotgun (WGS) entry which is preliminary data.</text>
</comment>
<keyword evidence="1" id="KW-0067">ATP-binding</keyword>
<keyword evidence="1" id="KW-0547">Nucleotide-binding</keyword>